<dbReference type="OrthoDB" id="2491010at2759"/>
<organism evidence="2 3">
    <name type="scientific">Cetraspora pellucida</name>
    <dbReference type="NCBI Taxonomy" id="1433469"/>
    <lineage>
        <taxon>Eukaryota</taxon>
        <taxon>Fungi</taxon>
        <taxon>Fungi incertae sedis</taxon>
        <taxon>Mucoromycota</taxon>
        <taxon>Glomeromycotina</taxon>
        <taxon>Glomeromycetes</taxon>
        <taxon>Diversisporales</taxon>
        <taxon>Gigasporaceae</taxon>
        <taxon>Cetraspora</taxon>
    </lineage>
</organism>
<proteinExistence type="predicted"/>
<gene>
    <name evidence="2" type="ORF">CPELLU_LOCUS15456</name>
</gene>
<comment type="caution">
    <text evidence="2">The sequence shown here is derived from an EMBL/GenBank/DDBJ whole genome shotgun (WGS) entry which is preliminary data.</text>
</comment>
<feature type="region of interest" description="Disordered" evidence="1">
    <location>
        <begin position="257"/>
        <end position="277"/>
    </location>
</feature>
<evidence type="ECO:0000256" key="1">
    <source>
        <dbReference type="SAM" id="MobiDB-lite"/>
    </source>
</evidence>
<reference evidence="2" key="1">
    <citation type="submission" date="2021-06" db="EMBL/GenBank/DDBJ databases">
        <authorList>
            <person name="Kallberg Y."/>
            <person name="Tangrot J."/>
            <person name="Rosling A."/>
        </authorList>
    </citation>
    <scope>NUCLEOTIDE SEQUENCE</scope>
    <source>
        <strain evidence="2">FL966</strain>
    </source>
</reference>
<accession>A0A9N9NV83</accession>
<keyword evidence="3" id="KW-1185">Reference proteome</keyword>
<protein>
    <submittedName>
        <fullName evidence="2">22554_t:CDS:1</fullName>
    </submittedName>
</protein>
<dbReference type="AlphaFoldDB" id="A0A9N9NV83"/>
<evidence type="ECO:0000313" key="2">
    <source>
        <dbReference type="EMBL" id="CAG8763388.1"/>
    </source>
</evidence>
<sequence>MDNTTDNTEYAEHSDSMVLVQDISPDILKIINIDSLNLSEISFQSSTSLPKSDTKKNSKTCEFQVLAESSQMTIMQVYNTIAKYIFNNSKQKKLNNHITAFIVENLYPFSVLKSQAFKRIIEGLNTQANVLSNDCLKKILLNAGDNILQKIWKYAIDSLLAEANENSSLRTYKEKELSSDDWNKITELVKLLHFYEVVLKHLSNSKYPTLSQAWYAINFIKGKINNAIVYMKIFIKDEKQMTILEARMKYKEIGSNKLGNKSDTESQTDPTIFGDENSDKDIFSTVAMHFQEQLS</sequence>
<dbReference type="EMBL" id="CAJVQA010020383">
    <property type="protein sequence ID" value="CAG8763388.1"/>
    <property type="molecule type" value="Genomic_DNA"/>
</dbReference>
<name>A0A9N9NV83_9GLOM</name>
<evidence type="ECO:0000313" key="3">
    <source>
        <dbReference type="Proteomes" id="UP000789759"/>
    </source>
</evidence>
<dbReference type="Proteomes" id="UP000789759">
    <property type="component" value="Unassembled WGS sequence"/>
</dbReference>